<dbReference type="InterPro" id="IPR006592">
    <property type="entry name" value="RNA_pol_N"/>
</dbReference>
<organism evidence="10 11">
    <name type="scientific">Ziziphus jujuba var. spinosa</name>
    <dbReference type="NCBI Taxonomy" id="714518"/>
    <lineage>
        <taxon>Eukaryota</taxon>
        <taxon>Viridiplantae</taxon>
        <taxon>Streptophyta</taxon>
        <taxon>Embryophyta</taxon>
        <taxon>Tracheophyta</taxon>
        <taxon>Spermatophyta</taxon>
        <taxon>Magnoliopsida</taxon>
        <taxon>eudicotyledons</taxon>
        <taxon>Gunneridae</taxon>
        <taxon>Pentapetalae</taxon>
        <taxon>rosids</taxon>
        <taxon>fabids</taxon>
        <taxon>Rosales</taxon>
        <taxon>Rhamnaceae</taxon>
        <taxon>Paliureae</taxon>
        <taxon>Ziziphus</taxon>
    </lineage>
</organism>
<evidence type="ECO:0000256" key="1">
    <source>
        <dbReference type="ARBA" id="ARBA00004026"/>
    </source>
</evidence>
<dbReference type="Pfam" id="PF04997">
    <property type="entry name" value="RNA_pol_Rpb1_1"/>
    <property type="match status" value="1"/>
</dbReference>
<dbReference type="Proteomes" id="UP000813462">
    <property type="component" value="Unassembled WGS sequence"/>
</dbReference>
<evidence type="ECO:0000313" key="11">
    <source>
        <dbReference type="Proteomes" id="UP000813462"/>
    </source>
</evidence>
<comment type="similarity">
    <text evidence="2">Belongs to the RNA polymerase beta' chain family. RpoC1 subfamily.</text>
</comment>
<dbReference type="InterPro" id="IPR045867">
    <property type="entry name" value="DNA-dir_RpoC_beta_prime"/>
</dbReference>
<dbReference type="PANTHER" id="PTHR19376:SF54">
    <property type="entry name" value="DNA-DIRECTED RNA POLYMERASE SUBUNIT BETA"/>
    <property type="match status" value="1"/>
</dbReference>
<keyword evidence="3 8" id="KW-0240">DNA-directed RNA polymerase</keyword>
<dbReference type="InterPro" id="IPR007080">
    <property type="entry name" value="RNA_pol_Rpb1_1"/>
</dbReference>
<dbReference type="GO" id="GO:0000428">
    <property type="term" value="C:DNA-directed RNA polymerase complex"/>
    <property type="evidence" value="ECO:0007669"/>
    <property type="project" value="UniProtKB-KW"/>
</dbReference>
<keyword evidence="6 8" id="KW-0804">Transcription</keyword>
<dbReference type="PANTHER" id="PTHR19376">
    <property type="entry name" value="DNA-DIRECTED RNA POLYMERASE"/>
    <property type="match status" value="1"/>
</dbReference>
<reference evidence="10" key="1">
    <citation type="journal article" date="2021" name="Front. Plant Sci.">
        <title>Chromosome-Scale Genome Assembly for Chinese Sour Jujube and Insights Into Its Genome Evolution and Domestication Signature.</title>
        <authorList>
            <person name="Shen L.-Y."/>
            <person name="Luo H."/>
            <person name="Wang X.-L."/>
            <person name="Wang X.-M."/>
            <person name="Qiu X.-J."/>
            <person name="Liu H."/>
            <person name="Zhou S.-S."/>
            <person name="Jia K.-H."/>
            <person name="Nie S."/>
            <person name="Bao Y.-T."/>
            <person name="Zhang R.-G."/>
            <person name="Yun Q.-Z."/>
            <person name="Chai Y.-H."/>
            <person name="Lu J.-Y."/>
            <person name="Li Y."/>
            <person name="Zhao S.-W."/>
            <person name="Mao J.-F."/>
            <person name="Jia S.-G."/>
            <person name="Mao Y.-M."/>
        </authorList>
    </citation>
    <scope>NUCLEOTIDE SEQUENCE</scope>
    <source>
        <strain evidence="10">AT0</strain>
        <tissue evidence="10">Leaf</tissue>
    </source>
</reference>
<keyword evidence="5 8" id="KW-0548">Nucleotidyltransferase</keyword>
<accession>A0A978U8V2</accession>
<dbReference type="EMBL" id="JAEACU010000268">
    <property type="protein sequence ID" value="KAH7510906.1"/>
    <property type="molecule type" value="Genomic_DNA"/>
</dbReference>
<dbReference type="GO" id="GO:0003899">
    <property type="term" value="F:DNA-directed RNA polymerase activity"/>
    <property type="evidence" value="ECO:0007669"/>
    <property type="project" value="UniProtKB-EC"/>
</dbReference>
<dbReference type="AlphaFoldDB" id="A0A978U8V2"/>
<evidence type="ECO:0000256" key="2">
    <source>
        <dbReference type="ARBA" id="ARBA00007207"/>
    </source>
</evidence>
<evidence type="ECO:0000259" key="9">
    <source>
        <dbReference type="SMART" id="SM00663"/>
    </source>
</evidence>
<comment type="catalytic activity">
    <reaction evidence="7 8">
        <text>RNA(n) + a ribonucleoside 5'-triphosphate = RNA(n+1) + diphosphate</text>
        <dbReference type="Rhea" id="RHEA:21248"/>
        <dbReference type="Rhea" id="RHEA-COMP:14527"/>
        <dbReference type="Rhea" id="RHEA-COMP:17342"/>
        <dbReference type="ChEBI" id="CHEBI:33019"/>
        <dbReference type="ChEBI" id="CHEBI:61557"/>
        <dbReference type="ChEBI" id="CHEBI:140395"/>
        <dbReference type="EC" id="2.7.7.6"/>
    </reaction>
</comment>
<evidence type="ECO:0000256" key="8">
    <source>
        <dbReference type="RuleBase" id="RU004279"/>
    </source>
</evidence>
<name>A0A978U8V2_ZIZJJ</name>
<evidence type="ECO:0000256" key="5">
    <source>
        <dbReference type="ARBA" id="ARBA00022695"/>
    </source>
</evidence>
<dbReference type="SUPFAM" id="SSF64484">
    <property type="entry name" value="beta and beta-prime subunits of DNA dependent RNA-polymerase"/>
    <property type="match status" value="1"/>
</dbReference>
<dbReference type="SMART" id="SM00663">
    <property type="entry name" value="RPOLA_N"/>
    <property type="match status" value="1"/>
</dbReference>
<dbReference type="InterPro" id="IPR000722">
    <property type="entry name" value="RNA_pol_asu"/>
</dbReference>
<dbReference type="GO" id="GO:0006351">
    <property type="term" value="P:DNA-templated transcription"/>
    <property type="evidence" value="ECO:0007669"/>
    <property type="project" value="InterPro"/>
</dbReference>
<comment type="function">
    <text evidence="1 8">DNA-dependent RNA polymerase catalyzes the transcription of DNA into RNA using the four ribonucleoside triphosphates as substrates.</text>
</comment>
<sequence>MELAKNFIRTNIEHKWMVLCLLPVLPPELRPIIQMDGGKLMGSDINELYRRVIYQNDTLIIRLTISRSTQGEIVMYQEKLVQEAADTLFDNGIHRQPLRDGHNKAYKSFSDVIESKEGRFCETLLGKRVDYSGHSVIVIFAKSKIQQKELIVWEILQEVMQRHAVLLNRVPTQHRLGIQAFQPILVEGHAICLHPLVCKGFNADFDGDQMAVHVPLSLEAHLLMFFHTNLLLPAIGDSISAPS</sequence>
<dbReference type="Pfam" id="PF00623">
    <property type="entry name" value="RNA_pol_Rpb1_2"/>
    <property type="match status" value="1"/>
</dbReference>
<evidence type="ECO:0000256" key="6">
    <source>
        <dbReference type="ARBA" id="ARBA00023163"/>
    </source>
</evidence>
<evidence type="ECO:0000313" key="10">
    <source>
        <dbReference type="EMBL" id="KAH7510906.1"/>
    </source>
</evidence>
<protein>
    <recommendedName>
        <fullName evidence="8">DNA-directed RNA polymerase subunit</fullName>
        <ecNumber evidence="8">2.7.7.6</ecNumber>
    </recommendedName>
</protein>
<gene>
    <name evidence="10" type="ORF">FEM48_ZijujUnG0067300</name>
</gene>
<comment type="caution">
    <text evidence="10">The sequence shown here is derived from an EMBL/GenBank/DDBJ whole genome shotgun (WGS) entry which is preliminary data.</text>
</comment>
<evidence type="ECO:0000256" key="7">
    <source>
        <dbReference type="ARBA" id="ARBA00048552"/>
    </source>
</evidence>
<proteinExistence type="inferred from homology"/>
<dbReference type="Gene3D" id="2.40.40.20">
    <property type="match status" value="1"/>
</dbReference>
<evidence type="ECO:0000256" key="4">
    <source>
        <dbReference type="ARBA" id="ARBA00022679"/>
    </source>
</evidence>
<dbReference type="GO" id="GO:0003677">
    <property type="term" value="F:DNA binding"/>
    <property type="evidence" value="ECO:0007669"/>
    <property type="project" value="InterPro"/>
</dbReference>
<evidence type="ECO:0000256" key="3">
    <source>
        <dbReference type="ARBA" id="ARBA00022478"/>
    </source>
</evidence>
<keyword evidence="4 8" id="KW-0808">Transferase</keyword>
<feature type="domain" description="RNA polymerase N-terminal" evidence="9">
    <location>
        <begin position="15"/>
        <end position="243"/>
    </location>
</feature>
<dbReference type="EC" id="2.7.7.6" evidence="8"/>